<dbReference type="SUPFAM" id="SSF53335">
    <property type="entry name" value="S-adenosyl-L-methionine-dependent methyltransferases"/>
    <property type="match status" value="1"/>
</dbReference>
<dbReference type="RefSeq" id="XP_009052047.1">
    <property type="nucleotide sequence ID" value="XM_009053799.1"/>
</dbReference>
<evidence type="ECO:0000256" key="8">
    <source>
        <dbReference type="RuleBase" id="RU000416"/>
    </source>
</evidence>
<dbReference type="GO" id="GO:0032259">
    <property type="term" value="P:methylation"/>
    <property type="evidence" value="ECO:0007669"/>
    <property type="project" value="UniProtKB-KW"/>
</dbReference>
<sequence length="389" mass="45561">MAASIELRVLELYSGIGGMNYSLKESGVKYEIIAAIDINTTANQIYQHNFPDHNLMAFGIEKLTLKQYEKWNINTILMSPPCQPFTRVGNKNDVNDIRTQSFLHILQLIHQCKEKPSYILVENVKGFEESEARNKLIEMLTTNHYHYQEFLLTPLQFGISNCRLRYYMIAKLQTVQFLFTPSSKILTSIPNCPEEWLKYLQCSEETDNPVSNKWDQFESCDQNIHQEDIETDYICDKCLKLKYFLESKSDDYFQDYLVEKKDFKWFIVMDIVHPGLKKSMCFTKRYGHYINGAGPILQMSHDLTCDLKTKITTLNSRDFWTEEETKIIEKLKLRYFTPREIANLLCFPSSFSFPDNLSRIQLYRCLGNSLNVHVVSILIRLLVLEKYAS</sequence>
<dbReference type="Gene3D" id="3.40.50.150">
    <property type="entry name" value="Vaccinia Virus protein VP39"/>
    <property type="match status" value="1"/>
</dbReference>
<evidence type="ECO:0000256" key="1">
    <source>
        <dbReference type="ARBA" id="ARBA00022603"/>
    </source>
</evidence>
<evidence type="ECO:0000256" key="7">
    <source>
        <dbReference type="PROSITE-ProRule" id="PRU01016"/>
    </source>
</evidence>
<keyword evidence="3 7" id="KW-0949">S-adenosyl-L-methionine</keyword>
<dbReference type="STRING" id="225164.V4AK43"/>
<keyword evidence="10" id="KW-1185">Reference proteome</keyword>
<evidence type="ECO:0000256" key="5">
    <source>
        <dbReference type="ARBA" id="ARBA00039681"/>
    </source>
</evidence>
<dbReference type="EMBL" id="KB201305">
    <property type="protein sequence ID" value="ESO97462.1"/>
    <property type="molecule type" value="Genomic_DNA"/>
</dbReference>
<evidence type="ECO:0000256" key="6">
    <source>
        <dbReference type="ARBA" id="ARBA00042810"/>
    </source>
</evidence>
<dbReference type="InterPro" id="IPR029063">
    <property type="entry name" value="SAM-dependent_MTases_sf"/>
</dbReference>
<protein>
    <recommendedName>
        <fullName evidence="5">tRNA (cytosine(38)-C(5))-methyltransferase</fullName>
        <ecNumber evidence="4">2.1.1.204</ecNumber>
    </recommendedName>
    <alternativeName>
        <fullName evidence="6">DNA (cytosine-5)-methyltransferase-like protein 2</fullName>
    </alternativeName>
</protein>
<evidence type="ECO:0000256" key="3">
    <source>
        <dbReference type="ARBA" id="ARBA00022691"/>
    </source>
</evidence>
<dbReference type="EC" id="2.1.1.204" evidence="4"/>
<dbReference type="KEGG" id="lgi:LOTGIDRAFT_114987"/>
<dbReference type="OMA" id="HYAFKYA"/>
<dbReference type="PROSITE" id="PS51679">
    <property type="entry name" value="SAM_MT_C5"/>
    <property type="match status" value="1"/>
</dbReference>
<dbReference type="HOGENOM" id="CLU_049101_0_0_1"/>
<evidence type="ECO:0000256" key="4">
    <source>
        <dbReference type="ARBA" id="ARBA00039081"/>
    </source>
</evidence>
<dbReference type="AlphaFoldDB" id="V4AK43"/>
<name>V4AK43_LOTGI</name>
<dbReference type="PRINTS" id="PR00105">
    <property type="entry name" value="C5METTRFRASE"/>
</dbReference>
<dbReference type="GO" id="GO:0008168">
    <property type="term" value="F:methyltransferase activity"/>
    <property type="evidence" value="ECO:0007669"/>
    <property type="project" value="UniProtKB-KW"/>
</dbReference>
<dbReference type="GeneID" id="20231161"/>
<dbReference type="PANTHER" id="PTHR46098">
    <property type="entry name" value="TRNA (CYTOSINE(38)-C(5))-METHYLTRANSFERASE"/>
    <property type="match status" value="1"/>
</dbReference>
<evidence type="ECO:0000313" key="9">
    <source>
        <dbReference type="EMBL" id="ESO97462.1"/>
    </source>
</evidence>
<keyword evidence="2 7" id="KW-0808">Transferase</keyword>
<dbReference type="NCBIfam" id="TIGR00675">
    <property type="entry name" value="dcm"/>
    <property type="match status" value="1"/>
</dbReference>
<dbReference type="Proteomes" id="UP000030746">
    <property type="component" value="Unassembled WGS sequence"/>
</dbReference>
<dbReference type="OrthoDB" id="414133at2759"/>
<dbReference type="Pfam" id="PF00145">
    <property type="entry name" value="DNA_methylase"/>
    <property type="match status" value="1"/>
</dbReference>
<gene>
    <name evidence="9" type="ORF">LOTGIDRAFT_114987</name>
</gene>
<dbReference type="CTD" id="20231161"/>
<dbReference type="Gene3D" id="3.90.120.10">
    <property type="entry name" value="DNA Methylase, subunit A, domain 2"/>
    <property type="match status" value="1"/>
</dbReference>
<proteinExistence type="inferred from homology"/>
<evidence type="ECO:0000256" key="2">
    <source>
        <dbReference type="ARBA" id="ARBA00022679"/>
    </source>
</evidence>
<evidence type="ECO:0000313" key="10">
    <source>
        <dbReference type="Proteomes" id="UP000030746"/>
    </source>
</evidence>
<dbReference type="InterPro" id="IPR001525">
    <property type="entry name" value="C5_MeTfrase"/>
</dbReference>
<reference evidence="9 10" key="1">
    <citation type="journal article" date="2013" name="Nature">
        <title>Insights into bilaterian evolution from three spiralian genomes.</title>
        <authorList>
            <person name="Simakov O."/>
            <person name="Marletaz F."/>
            <person name="Cho S.J."/>
            <person name="Edsinger-Gonzales E."/>
            <person name="Havlak P."/>
            <person name="Hellsten U."/>
            <person name="Kuo D.H."/>
            <person name="Larsson T."/>
            <person name="Lv J."/>
            <person name="Arendt D."/>
            <person name="Savage R."/>
            <person name="Osoegawa K."/>
            <person name="de Jong P."/>
            <person name="Grimwood J."/>
            <person name="Chapman J.A."/>
            <person name="Shapiro H."/>
            <person name="Aerts A."/>
            <person name="Otillar R.P."/>
            <person name="Terry A.Y."/>
            <person name="Boore J.L."/>
            <person name="Grigoriev I.V."/>
            <person name="Lindberg D.R."/>
            <person name="Seaver E.C."/>
            <person name="Weisblat D.A."/>
            <person name="Putnam N.H."/>
            <person name="Rokhsar D.S."/>
        </authorList>
    </citation>
    <scope>NUCLEOTIDE SEQUENCE [LARGE SCALE GENOMIC DNA]</scope>
</reference>
<feature type="active site" evidence="7">
    <location>
        <position position="82"/>
    </location>
</feature>
<dbReference type="GO" id="GO:0005634">
    <property type="term" value="C:nucleus"/>
    <property type="evidence" value="ECO:0007669"/>
    <property type="project" value="TreeGrafter"/>
</dbReference>
<organism evidence="9 10">
    <name type="scientific">Lottia gigantea</name>
    <name type="common">Giant owl limpet</name>
    <dbReference type="NCBI Taxonomy" id="225164"/>
    <lineage>
        <taxon>Eukaryota</taxon>
        <taxon>Metazoa</taxon>
        <taxon>Spiralia</taxon>
        <taxon>Lophotrochozoa</taxon>
        <taxon>Mollusca</taxon>
        <taxon>Gastropoda</taxon>
        <taxon>Patellogastropoda</taxon>
        <taxon>Lottioidea</taxon>
        <taxon>Lottiidae</taxon>
        <taxon>Lottia</taxon>
    </lineage>
</organism>
<dbReference type="PROSITE" id="PS00095">
    <property type="entry name" value="C5_MTASE_2"/>
    <property type="match status" value="1"/>
</dbReference>
<comment type="similarity">
    <text evidence="7 8">Belongs to the class I-like SAM-binding methyltransferase superfamily. C5-methyltransferase family.</text>
</comment>
<accession>V4AK43</accession>
<dbReference type="PANTHER" id="PTHR46098:SF1">
    <property type="entry name" value="TRNA (CYTOSINE(38)-C(5))-METHYLTRANSFERASE"/>
    <property type="match status" value="1"/>
</dbReference>
<keyword evidence="1 7" id="KW-0489">Methyltransferase</keyword>
<dbReference type="InterPro" id="IPR050750">
    <property type="entry name" value="C5-MTase"/>
</dbReference>
<dbReference type="InterPro" id="IPR031303">
    <property type="entry name" value="C5_meth_CS"/>
</dbReference>